<evidence type="ECO:0000313" key="3">
    <source>
        <dbReference type="Proteomes" id="UP001206312"/>
    </source>
</evidence>
<dbReference type="SUPFAM" id="SSF55729">
    <property type="entry name" value="Acyl-CoA N-acyltransferases (Nat)"/>
    <property type="match status" value="1"/>
</dbReference>
<organism evidence="2 3">
    <name type="scientific">Robiginitalea marina</name>
    <dbReference type="NCBI Taxonomy" id="2954105"/>
    <lineage>
        <taxon>Bacteria</taxon>
        <taxon>Pseudomonadati</taxon>
        <taxon>Bacteroidota</taxon>
        <taxon>Flavobacteriia</taxon>
        <taxon>Flavobacteriales</taxon>
        <taxon>Flavobacteriaceae</taxon>
        <taxon>Robiginitalea</taxon>
    </lineage>
</organism>
<protein>
    <recommendedName>
        <fullName evidence="1">N-acetyltransferase domain-containing protein</fullName>
    </recommendedName>
</protein>
<gene>
    <name evidence="2" type="ORF">NG653_04200</name>
</gene>
<evidence type="ECO:0000259" key="1">
    <source>
        <dbReference type="Pfam" id="PF00583"/>
    </source>
</evidence>
<dbReference type="Gene3D" id="3.40.630.30">
    <property type="match status" value="1"/>
</dbReference>
<sequence length="225" mass="26622">MDNTVDKKKRSNASPEEGKYYKLRLIGYRMRHGLVLFSILNFLRRFGVYINPYWVDLESLAFCPEPSLKDDPGLYHLDSINKEDVLLLYHQLRWNTDTLTDHIKSEFRGVGLYRKEELAAFMMIRTKSFAFFGKEFQLGQNEAYLENMYTYEKFRGKNLAPYLRYQCYKLLAAEGRTNCYSITQYFNTSSRKFKAKLGAKPSELWLHLGLSKKLHRTILLKKYTV</sequence>
<evidence type="ECO:0000313" key="2">
    <source>
        <dbReference type="EMBL" id="MCO5724045.1"/>
    </source>
</evidence>
<dbReference type="RefSeq" id="WP_252740417.1">
    <property type="nucleotide sequence ID" value="NZ_JAMXIB010000002.1"/>
</dbReference>
<feature type="domain" description="N-acetyltransferase" evidence="1">
    <location>
        <begin position="104"/>
        <end position="198"/>
    </location>
</feature>
<dbReference type="Pfam" id="PF00583">
    <property type="entry name" value="Acetyltransf_1"/>
    <property type="match status" value="1"/>
</dbReference>
<dbReference type="Proteomes" id="UP001206312">
    <property type="component" value="Unassembled WGS sequence"/>
</dbReference>
<proteinExistence type="predicted"/>
<dbReference type="EMBL" id="JAMXIB010000002">
    <property type="protein sequence ID" value="MCO5724045.1"/>
    <property type="molecule type" value="Genomic_DNA"/>
</dbReference>
<comment type="caution">
    <text evidence="2">The sequence shown here is derived from an EMBL/GenBank/DDBJ whole genome shotgun (WGS) entry which is preliminary data.</text>
</comment>
<dbReference type="InterPro" id="IPR000182">
    <property type="entry name" value="GNAT_dom"/>
</dbReference>
<name>A0ABT1AVF2_9FLAO</name>
<reference evidence="2 3" key="1">
    <citation type="submission" date="2022-06" db="EMBL/GenBank/DDBJ databases">
        <authorList>
            <person name="Xuan X."/>
        </authorList>
    </citation>
    <scope>NUCLEOTIDE SEQUENCE [LARGE SCALE GENOMIC DNA]</scope>
    <source>
        <strain evidence="2 3">2V75</strain>
    </source>
</reference>
<dbReference type="InterPro" id="IPR016181">
    <property type="entry name" value="Acyl_CoA_acyltransferase"/>
</dbReference>
<keyword evidence="3" id="KW-1185">Reference proteome</keyword>
<accession>A0ABT1AVF2</accession>